<reference evidence="3" key="1">
    <citation type="submission" date="2016-06" db="EMBL/GenBank/DDBJ databases">
        <authorList>
            <person name="Varghese N."/>
            <person name="Submissions Spin"/>
        </authorList>
    </citation>
    <scope>NUCLEOTIDE SEQUENCE [LARGE SCALE GENOMIC DNA]</scope>
    <source>
        <strain evidence="3">DSM 45647</strain>
    </source>
</reference>
<dbReference type="AlphaFoldDB" id="A0A1C5K989"/>
<accession>A0A1C5K989</accession>
<dbReference type="Proteomes" id="UP000199360">
    <property type="component" value="Unassembled WGS sequence"/>
</dbReference>
<evidence type="ECO:0000313" key="3">
    <source>
        <dbReference type="Proteomes" id="UP000199360"/>
    </source>
</evidence>
<gene>
    <name evidence="2" type="ORF">GA0070213_12536</name>
</gene>
<evidence type="ECO:0000256" key="1">
    <source>
        <dbReference type="SAM" id="Phobius"/>
    </source>
</evidence>
<keyword evidence="3" id="KW-1185">Reference proteome</keyword>
<protein>
    <submittedName>
        <fullName evidence="2">Uncharacterized protein</fullName>
    </submittedName>
</protein>
<proteinExistence type="predicted"/>
<organism evidence="2 3">
    <name type="scientific">Micromonospora humi</name>
    <dbReference type="NCBI Taxonomy" id="745366"/>
    <lineage>
        <taxon>Bacteria</taxon>
        <taxon>Bacillati</taxon>
        <taxon>Actinomycetota</taxon>
        <taxon>Actinomycetes</taxon>
        <taxon>Micromonosporales</taxon>
        <taxon>Micromonosporaceae</taxon>
        <taxon>Micromonospora</taxon>
    </lineage>
</organism>
<dbReference type="EMBL" id="FMDM01000025">
    <property type="protein sequence ID" value="SCG79268.1"/>
    <property type="molecule type" value="Genomic_DNA"/>
</dbReference>
<feature type="transmembrane region" description="Helical" evidence="1">
    <location>
        <begin position="44"/>
        <end position="65"/>
    </location>
</feature>
<keyword evidence="1" id="KW-1133">Transmembrane helix</keyword>
<keyword evidence="1" id="KW-0472">Membrane</keyword>
<evidence type="ECO:0000313" key="2">
    <source>
        <dbReference type="EMBL" id="SCG79268.1"/>
    </source>
</evidence>
<keyword evidence="1" id="KW-0812">Transmembrane</keyword>
<name>A0A1C5K989_9ACTN</name>
<feature type="transmembrane region" description="Helical" evidence="1">
    <location>
        <begin position="16"/>
        <end position="37"/>
    </location>
</feature>
<sequence length="104" mass="11151">MLTASRWSLAHGRGRILGFWVFLPMPLILTVVLSMAWRNRSFGAGLRAGILAGLAALVAVLAVSLRETVVWANHHAGYLSTGDAIPQAWQAAVLDLRVRSSSSA</sequence>